<dbReference type="PROSITE" id="PS51257">
    <property type="entry name" value="PROKAR_LIPOPROTEIN"/>
    <property type="match status" value="1"/>
</dbReference>
<dbReference type="Proteomes" id="UP000753376">
    <property type="component" value="Unassembled WGS sequence"/>
</dbReference>
<dbReference type="RefSeq" id="WP_216009513.1">
    <property type="nucleotide sequence ID" value="NZ_JAHKPV010000021.1"/>
</dbReference>
<sequence length="438" mass="46747">MGHSNKTVFSSRVANLMLLTSTIFLAACGGSSSSSPATDQTETVALSGTAATGAAIGNAPISARCEDGSGFLNNVVTDANGRFQGEVGANALPCALSAKQSDQRSFHSLAVTGGRVNITPLTDMAIALAGENPSQWFAQGDLSQVAEVLSQRAQELLSTLENLGYSVPENLDPVRSTLSIGDSHDQLLDQLIAAIENAAPTLASYEALLLLLQDGNLDQIPRAIVDEDSNPSAQNFNACFNPDLFRSGAELVTQTRVTLPGQSAYTETTSQRMLEPTTFNDRPVEVREIQQSTANGQLTITQYLIIDLDSGASSYFGSVFEIGGTVVENTFEPSVDTILDIGLNDTYSYNYVAKSNGVRSNVSFEHTFLGIETVEVPAGRIDACKMRFLNFEDGERTESIEWIAVGTGINLRTYSPSEANPQSILELESATLNGQVIY</sequence>
<accession>A0ABS6AEX1</accession>
<keyword evidence="3" id="KW-1185">Reference proteome</keyword>
<reference evidence="2 3" key="1">
    <citation type="submission" date="2021-05" db="EMBL/GenBank/DDBJ databases">
        <title>Draft genomes of bacteria isolated from model marine particles.</title>
        <authorList>
            <person name="Datta M.S."/>
            <person name="Schwartzman J.A."/>
            <person name="Enke T.N."/>
            <person name="Saavedra J."/>
            <person name="Cermak N."/>
            <person name="Cordero O.X."/>
        </authorList>
    </citation>
    <scope>NUCLEOTIDE SEQUENCE [LARGE SCALE GENOMIC DNA]</scope>
    <source>
        <strain evidence="2 3">D2M19</strain>
    </source>
</reference>
<dbReference type="EMBL" id="JAHKPV010000021">
    <property type="protein sequence ID" value="MBU2875753.1"/>
    <property type="molecule type" value="Genomic_DNA"/>
</dbReference>
<gene>
    <name evidence="2" type="ORF">KO508_17285</name>
</gene>
<feature type="chain" id="PRO_5045482177" description="Carboxypeptidase regulatory-like domain-containing protein" evidence="1">
    <location>
        <begin position="27"/>
        <end position="438"/>
    </location>
</feature>
<evidence type="ECO:0008006" key="4">
    <source>
        <dbReference type="Google" id="ProtNLM"/>
    </source>
</evidence>
<evidence type="ECO:0000256" key="1">
    <source>
        <dbReference type="SAM" id="SignalP"/>
    </source>
</evidence>
<proteinExistence type="predicted"/>
<keyword evidence="1" id="KW-0732">Signal</keyword>
<organism evidence="2 3">
    <name type="scientific">Marinobacter salexigens</name>
    <dbReference type="NCBI Taxonomy" id="1925763"/>
    <lineage>
        <taxon>Bacteria</taxon>
        <taxon>Pseudomonadati</taxon>
        <taxon>Pseudomonadota</taxon>
        <taxon>Gammaproteobacteria</taxon>
        <taxon>Pseudomonadales</taxon>
        <taxon>Marinobacteraceae</taxon>
        <taxon>Marinobacter</taxon>
    </lineage>
</organism>
<feature type="signal peptide" evidence="1">
    <location>
        <begin position="1"/>
        <end position="26"/>
    </location>
</feature>
<name>A0ABS6AEX1_9GAMM</name>
<comment type="caution">
    <text evidence="2">The sequence shown here is derived from an EMBL/GenBank/DDBJ whole genome shotgun (WGS) entry which is preliminary data.</text>
</comment>
<evidence type="ECO:0000313" key="3">
    <source>
        <dbReference type="Proteomes" id="UP000753376"/>
    </source>
</evidence>
<evidence type="ECO:0000313" key="2">
    <source>
        <dbReference type="EMBL" id="MBU2875753.1"/>
    </source>
</evidence>
<protein>
    <recommendedName>
        <fullName evidence="4">Carboxypeptidase regulatory-like domain-containing protein</fullName>
    </recommendedName>
</protein>